<sequence>MTADDGGQAQIHTSTEAQEASKKSENLGTPQVTTEGSVISEGSGKTKDTQRSSDKSEATTVKTTADEPVAEEIVPH</sequence>
<evidence type="ECO:0000256" key="1">
    <source>
        <dbReference type="SAM" id="MobiDB-lite"/>
    </source>
</evidence>
<accession>A0AAV4AYB3</accession>
<proteinExistence type="predicted"/>
<feature type="compositionally biased region" description="Basic and acidic residues" evidence="1">
    <location>
        <begin position="44"/>
        <end position="57"/>
    </location>
</feature>
<comment type="caution">
    <text evidence="2">The sequence shown here is derived from an EMBL/GenBank/DDBJ whole genome shotgun (WGS) entry which is preliminary data.</text>
</comment>
<feature type="compositionally biased region" description="Polar residues" evidence="1">
    <location>
        <begin position="26"/>
        <end position="37"/>
    </location>
</feature>
<reference evidence="2 3" key="1">
    <citation type="journal article" date="2021" name="Elife">
        <title>Chloroplast acquisition without the gene transfer in kleptoplastic sea slugs, Plakobranchus ocellatus.</title>
        <authorList>
            <person name="Maeda T."/>
            <person name="Takahashi S."/>
            <person name="Yoshida T."/>
            <person name="Shimamura S."/>
            <person name="Takaki Y."/>
            <person name="Nagai Y."/>
            <person name="Toyoda A."/>
            <person name="Suzuki Y."/>
            <person name="Arimoto A."/>
            <person name="Ishii H."/>
            <person name="Satoh N."/>
            <person name="Nishiyama T."/>
            <person name="Hasebe M."/>
            <person name="Maruyama T."/>
            <person name="Minagawa J."/>
            <person name="Obokata J."/>
            <person name="Shigenobu S."/>
        </authorList>
    </citation>
    <scope>NUCLEOTIDE SEQUENCE [LARGE SCALE GENOMIC DNA]</scope>
</reference>
<name>A0AAV4AYB3_9GAST</name>
<gene>
    <name evidence="2" type="ORF">PoB_003831000</name>
</gene>
<keyword evidence="3" id="KW-1185">Reference proteome</keyword>
<dbReference type="AlphaFoldDB" id="A0AAV4AYB3"/>
<organism evidence="2 3">
    <name type="scientific">Plakobranchus ocellatus</name>
    <dbReference type="NCBI Taxonomy" id="259542"/>
    <lineage>
        <taxon>Eukaryota</taxon>
        <taxon>Metazoa</taxon>
        <taxon>Spiralia</taxon>
        <taxon>Lophotrochozoa</taxon>
        <taxon>Mollusca</taxon>
        <taxon>Gastropoda</taxon>
        <taxon>Heterobranchia</taxon>
        <taxon>Euthyneura</taxon>
        <taxon>Panpulmonata</taxon>
        <taxon>Sacoglossa</taxon>
        <taxon>Placobranchoidea</taxon>
        <taxon>Plakobranchidae</taxon>
        <taxon>Plakobranchus</taxon>
    </lineage>
</organism>
<protein>
    <submittedName>
        <fullName evidence="2">Uncharacterized protein</fullName>
    </submittedName>
</protein>
<evidence type="ECO:0000313" key="3">
    <source>
        <dbReference type="Proteomes" id="UP000735302"/>
    </source>
</evidence>
<dbReference type="Proteomes" id="UP000735302">
    <property type="component" value="Unassembled WGS sequence"/>
</dbReference>
<evidence type="ECO:0000313" key="2">
    <source>
        <dbReference type="EMBL" id="GFO11805.1"/>
    </source>
</evidence>
<dbReference type="EMBL" id="BLXT01004333">
    <property type="protein sequence ID" value="GFO11805.1"/>
    <property type="molecule type" value="Genomic_DNA"/>
</dbReference>
<feature type="region of interest" description="Disordered" evidence="1">
    <location>
        <begin position="1"/>
        <end position="76"/>
    </location>
</feature>